<accession>A0A7I8LKX6</accession>
<proteinExistence type="predicted"/>
<dbReference type="AlphaFoldDB" id="A0A7I8LKX6"/>
<dbReference type="InterPro" id="IPR001841">
    <property type="entry name" value="Znf_RING"/>
</dbReference>
<dbReference type="InterPro" id="IPR013083">
    <property type="entry name" value="Znf_RING/FYVE/PHD"/>
</dbReference>
<reference evidence="4" key="1">
    <citation type="submission" date="2020-02" db="EMBL/GenBank/DDBJ databases">
        <authorList>
            <person name="Scholz U."/>
            <person name="Mascher M."/>
            <person name="Fiebig A."/>
        </authorList>
    </citation>
    <scope>NUCLEOTIDE SEQUENCE</scope>
</reference>
<evidence type="ECO:0000256" key="1">
    <source>
        <dbReference type="PROSITE-ProRule" id="PRU00175"/>
    </source>
</evidence>
<dbReference type="EMBL" id="LR746280">
    <property type="protein sequence ID" value="CAA7410266.1"/>
    <property type="molecule type" value="Genomic_DNA"/>
</dbReference>
<evidence type="ECO:0000313" key="4">
    <source>
        <dbReference type="EMBL" id="CAA7410266.1"/>
    </source>
</evidence>
<dbReference type="Gene3D" id="3.30.40.10">
    <property type="entry name" value="Zinc/RING finger domain, C3HC4 (zinc finger)"/>
    <property type="match status" value="1"/>
</dbReference>
<dbReference type="Pfam" id="PF23413">
    <property type="entry name" value="zf_RING_Vps8_fungal"/>
    <property type="match status" value="1"/>
</dbReference>
<dbReference type="PANTHER" id="PTHR31150:SF32">
    <property type="entry name" value="RING_U-BOX SUPERFAMILY PROTEIN"/>
    <property type="match status" value="1"/>
</dbReference>
<keyword evidence="1" id="KW-0863">Zinc-finger</keyword>
<dbReference type="SUPFAM" id="SSF57850">
    <property type="entry name" value="RING/U-box"/>
    <property type="match status" value="1"/>
</dbReference>
<evidence type="ECO:0000259" key="3">
    <source>
        <dbReference type="PROSITE" id="PS50089"/>
    </source>
</evidence>
<evidence type="ECO:0000256" key="2">
    <source>
        <dbReference type="SAM" id="MobiDB-lite"/>
    </source>
</evidence>
<dbReference type="PANTHER" id="PTHR31150">
    <property type="entry name" value="EXPRESSED PROTEIN"/>
    <property type="match status" value="1"/>
</dbReference>
<feature type="compositionally biased region" description="Polar residues" evidence="2">
    <location>
        <begin position="88"/>
        <end position="98"/>
    </location>
</feature>
<feature type="compositionally biased region" description="Basic and acidic residues" evidence="2">
    <location>
        <begin position="121"/>
        <end position="136"/>
    </location>
</feature>
<feature type="region of interest" description="Disordered" evidence="2">
    <location>
        <begin position="380"/>
        <end position="403"/>
    </location>
</feature>
<name>A0A7I8LKX6_SPIIN</name>
<dbReference type="OrthoDB" id="1938835at2759"/>
<sequence>MGANCCIATKDKTQLQRTNTQFSTHRNATYSPSWSLRWDNRTHIEDVAASSASFPHGNNRRVGRERKRFMDAGTDGLSDGGTGVDPSETPNWENTQMYRGNGGNQKGREEDPSVSGSSSSEGRHPRASDSVREEPSTSRSHSLPADPSSSINLHLSPGYHLPGQISDGYLSIFRPSNEDNSVEERHSLVPSICSNDLSHGGSSDGWSMRMFSELVASSRRERWSFDSESISSSHSKLTSSPSPADPHTCGICSRLLKERCPWGGRKIVSNSAASSSTVAVLVCGHAYHAECLENLTADAAKYDPPCPICIGFEKSPSMKMRNRVSRSAVADLHHYDGVFLTEREKFPKREGKAPALGSSSGFKSFRRPFLKRHFSIGSRPAEPAASEIEQTRKKGFWGRYREE</sequence>
<feature type="domain" description="RING-type" evidence="3">
    <location>
        <begin position="249"/>
        <end position="309"/>
    </location>
</feature>
<dbReference type="GO" id="GO:0008270">
    <property type="term" value="F:zinc ion binding"/>
    <property type="evidence" value="ECO:0007669"/>
    <property type="project" value="UniProtKB-KW"/>
</dbReference>
<keyword evidence="1" id="KW-0479">Metal-binding</keyword>
<dbReference type="SMART" id="SM00184">
    <property type="entry name" value="RING"/>
    <property type="match status" value="1"/>
</dbReference>
<keyword evidence="1" id="KW-0862">Zinc</keyword>
<evidence type="ECO:0000313" key="5">
    <source>
        <dbReference type="Proteomes" id="UP000663760"/>
    </source>
</evidence>
<feature type="region of interest" description="Disordered" evidence="2">
    <location>
        <begin position="71"/>
        <end position="155"/>
    </location>
</feature>
<feature type="compositionally biased region" description="Polar residues" evidence="2">
    <location>
        <begin position="137"/>
        <end position="153"/>
    </location>
</feature>
<dbReference type="PROSITE" id="PS50089">
    <property type="entry name" value="ZF_RING_2"/>
    <property type="match status" value="1"/>
</dbReference>
<gene>
    <name evidence="4" type="ORF">SI8410_17020944</name>
</gene>
<keyword evidence="5" id="KW-1185">Reference proteome</keyword>
<protein>
    <recommendedName>
        <fullName evidence="3">RING-type domain-containing protein</fullName>
    </recommendedName>
</protein>
<dbReference type="Proteomes" id="UP000663760">
    <property type="component" value="Chromosome 17"/>
</dbReference>
<organism evidence="4 5">
    <name type="scientific">Spirodela intermedia</name>
    <name type="common">Intermediate duckweed</name>
    <dbReference type="NCBI Taxonomy" id="51605"/>
    <lineage>
        <taxon>Eukaryota</taxon>
        <taxon>Viridiplantae</taxon>
        <taxon>Streptophyta</taxon>
        <taxon>Embryophyta</taxon>
        <taxon>Tracheophyta</taxon>
        <taxon>Spermatophyta</taxon>
        <taxon>Magnoliopsida</taxon>
        <taxon>Liliopsida</taxon>
        <taxon>Araceae</taxon>
        <taxon>Lemnoideae</taxon>
        <taxon>Spirodela</taxon>
    </lineage>
</organism>